<feature type="domain" description="GerMN" evidence="1">
    <location>
        <begin position="95"/>
        <end position="184"/>
    </location>
</feature>
<dbReference type="AlphaFoldDB" id="A0A6J6KTQ0"/>
<reference evidence="3" key="1">
    <citation type="submission" date="2020-05" db="EMBL/GenBank/DDBJ databases">
        <authorList>
            <person name="Chiriac C."/>
            <person name="Salcher M."/>
            <person name="Ghai R."/>
            <person name="Kavagutti S V."/>
        </authorList>
    </citation>
    <scope>NUCLEOTIDE SEQUENCE</scope>
</reference>
<accession>A0A6J6KTQ0</accession>
<gene>
    <name evidence="2" type="ORF">UFOPK2171_00055</name>
    <name evidence="3" type="ORF">UFOPK2237_00628</name>
</gene>
<dbReference type="Pfam" id="PF10646">
    <property type="entry name" value="Germane"/>
    <property type="match status" value="1"/>
</dbReference>
<name>A0A6J6KTQ0_9ZZZZ</name>
<dbReference type="InterPro" id="IPR018911">
    <property type="entry name" value="Gmad2_Ig-like_dom"/>
</dbReference>
<dbReference type="Pfam" id="PF10648">
    <property type="entry name" value="Gmad2"/>
    <property type="match status" value="1"/>
</dbReference>
<protein>
    <submittedName>
        <fullName evidence="3">Unannotated protein</fullName>
    </submittedName>
</protein>
<dbReference type="SMART" id="SM00909">
    <property type="entry name" value="Germane"/>
    <property type="match status" value="1"/>
</dbReference>
<evidence type="ECO:0000259" key="1">
    <source>
        <dbReference type="SMART" id="SM00909"/>
    </source>
</evidence>
<sequence>MDSSKPSRPANHLLSKAVPAFVAVLLLSACGSNSQNSSPSNPPVSSAPSESAVPIIDDLQDYAFYFTSETAQGFRLVREVHQVSKVENDLGDDKGFNSLVMLVDGQLPPFDGDHRTLWNNGTKVNSVSVVEGIATVDLSLGRISLGAESEQRAIDQMVWTLIENDPTVTSVKFTIDGLVSESLAGHVDFSQVFTLAPSYEVLASVWIDLLDRSDVSNPVSITGSACTFEANVAWELTKGGDVVSSGATTAATACPDRSDWSIDLGELAPGNYVLKVSDTSAEDGSLIFEDTKAFTVTN</sequence>
<dbReference type="EMBL" id="CAEZWI010000062">
    <property type="protein sequence ID" value="CAB4652902.1"/>
    <property type="molecule type" value="Genomic_DNA"/>
</dbReference>
<evidence type="ECO:0000313" key="3">
    <source>
        <dbReference type="EMBL" id="CAB4652902.1"/>
    </source>
</evidence>
<evidence type="ECO:0000313" key="2">
    <source>
        <dbReference type="EMBL" id="CAB4640833.1"/>
    </source>
</evidence>
<dbReference type="PROSITE" id="PS51257">
    <property type="entry name" value="PROKAR_LIPOPROTEIN"/>
    <property type="match status" value="1"/>
</dbReference>
<dbReference type="InterPro" id="IPR019606">
    <property type="entry name" value="GerMN"/>
</dbReference>
<proteinExistence type="predicted"/>
<organism evidence="3">
    <name type="scientific">freshwater metagenome</name>
    <dbReference type="NCBI Taxonomy" id="449393"/>
    <lineage>
        <taxon>unclassified sequences</taxon>
        <taxon>metagenomes</taxon>
        <taxon>ecological metagenomes</taxon>
    </lineage>
</organism>
<dbReference type="EMBL" id="CAEZWD010000002">
    <property type="protein sequence ID" value="CAB4640833.1"/>
    <property type="molecule type" value="Genomic_DNA"/>
</dbReference>